<name>J9DX05_9PROT</name>
<gene>
    <name evidence="1" type="ORF">IMCC14465_13180</name>
</gene>
<dbReference type="Proteomes" id="UP000004836">
    <property type="component" value="Unassembled WGS sequence"/>
</dbReference>
<keyword evidence="2" id="KW-1185">Reference proteome</keyword>
<sequence>METNRAKQMIDIFKRKFTDLNKSLQLAIESGDFALAQTIDAERQFLLVSFMKEGHDPDNDLIAFIEQCASENAELVTKMEAGLQMLSSTTHRTNKMMKGYNI</sequence>
<dbReference type="AlphaFoldDB" id="J9DX05"/>
<evidence type="ECO:0000313" key="2">
    <source>
        <dbReference type="Proteomes" id="UP000004836"/>
    </source>
</evidence>
<accession>J9DX05</accession>
<protein>
    <submittedName>
        <fullName evidence="1">Uncharacterized protein</fullName>
    </submittedName>
</protein>
<dbReference type="EMBL" id="ALYF01000003">
    <property type="protein sequence ID" value="EJW21522.1"/>
    <property type="molecule type" value="Genomic_DNA"/>
</dbReference>
<evidence type="ECO:0000313" key="1">
    <source>
        <dbReference type="EMBL" id="EJW21522.1"/>
    </source>
</evidence>
<proteinExistence type="predicted"/>
<dbReference type="OrthoDB" id="9874376at2"/>
<organism evidence="1 2">
    <name type="scientific">alpha proteobacterium IMCC14465</name>
    <dbReference type="NCBI Taxonomy" id="1220535"/>
    <lineage>
        <taxon>Bacteria</taxon>
        <taxon>Pseudomonadati</taxon>
        <taxon>Pseudomonadota</taxon>
        <taxon>Alphaproteobacteria</taxon>
        <taxon>PS1 clade</taxon>
    </lineage>
</organism>
<comment type="caution">
    <text evidence="1">The sequence shown here is derived from an EMBL/GenBank/DDBJ whole genome shotgun (WGS) entry which is preliminary data.</text>
</comment>
<reference evidence="1 2" key="1">
    <citation type="journal article" date="2012" name="J. Bacteriol.">
        <title>Genome Sequence of Strain IMCC14465, Isolated from the East Sea, Belonging to the PS1 Clade of Alphaproteobacteria.</title>
        <authorList>
            <person name="Yang S.J."/>
            <person name="Kang I."/>
            <person name="Cho J.C."/>
        </authorList>
    </citation>
    <scope>NUCLEOTIDE SEQUENCE [LARGE SCALE GENOMIC DNA]</scope>
    <source>
        <strain evidence="1 2">IMCC14465</strain>
    </source>
</reference>
<dbReference type="STRING" id="1220535.IMCC14465_13180"/>